<protein>
    <recommendedName>
        <fullName evidence="2">Toxin VasX N-terminal region domain-containing protein</fullName>
    </recommendedName>
</protein>
<dbReference type="RefSeq" id="WP_098028725.1">
    <property type="nucleotide sequence ID" value="NZ_CP022378.1"/>
</dbReference>
<dbReference type="CDD" id="cd20707">
    <property type="entry name" value="MIX_III"/>
    <property type="match status" value="1"/>
</dbReference>
<feature type="transmembrane region" description="Helical" evidence="1">
    <location>
        <begin position="784"/>
        <end position="803"/>
    </location>
</feature>
<dbReference type="InterPro" id="IPR046864">
    <property type="entry name" value="VasX_N"/>
</dbReference>
<reference evidence="3 4" key="1">
    <citation type="journal article" date="2017" name="Genome Announc.">
        <title>Twelve Complete Reference Genomes of Clinical Isolates in the Capnocytophaga Genus.</title>
        <authorList>
            <person name="Villarma A."/>
            <person name="Gulvik C.A."/>
            <person name="Rowe L.A."/>
            <person name="Sheth M."/>
            <person name="Juieng P."/>
            <person name="Nicholson A.C."/>
            <person name="Loparev V.N."/>
            <person name="McQuiston J.R."/>
        </authorList>
    </citation>
    <scope>NUCLEOTIDE SEQUENCE [LARGE SCALE GENOMIC DNA]</scope>
    <source>
        <strain evidence="3 4">G7591</strain>
    </source>
</reference>
<dbReference type="Proteomes" id="UP000242855">
    <property type="component" value="Chromosome"/>
</dbReference>
<gene>
    <name evidence="3" type="ORF">CGC48_05175</name>
</gene>
<evidence type="ECO:0000256" key="1">
    <source>
        <dbReference type="SAM" id="Phobius"/>
    </source>
</evidence>
<feature type="domain" description="Toxin VasX N-terminal region" evidence="2">
    <location>
        <begin position="27"/>
        <end position="200"/>
    </location>
</feature>
<name>A0A250E5H9_9FLAO</name>
<evidence type="ECO:0000259" key="2">
    <source>
        <dbReference type="Pfam" id="PF20249"/>
    </source>
</evidence>
<proteinExistence type="predicted"/>
<dbReference type="KEGG" id="ccyn:CGC48_05175"/>
<dbReference type="GeneID" id="96781183"/>
<keyword evidence="1" id="KW-0472">Membrane</keyword>
<evidence type="ECO:0000313" key="4">
    <source>
        <dbReference type="Proteomes" id="UP000242855"/>
    </source>
</evidence>
<dbReference type="Pfam" id="PF20249">
    <property type="entry name" value="VasX_N"/>
    <property type="match status" value="1"/>
</dbReference>
<evidence type="ECO:0000313" key="3">
    <source>
        <dbReference type="EMBL" id="ATA68073.1"/>
    </source>
</evidence>
<organism evidence="3 4">
    <name type="scientific">Capnocytophaga cynodegmi</name>
    <dbReference type="NCBI Taxonomy" id="28189"/>
    <lineage>
        <taxon>Bacteria</taxon>
        <taxon>Pseudomonadati</taxon>
        <taxon>Bacteroidota</taxon>
        <taxon>Flavobacteriia</taxon>
        <taxon>Flavobacteriales</taxon>
        <taxon>Flavobacteriaceae</taxon>
        <taxon>Capnocytophaga</taxon>
    </lineage>
</organism>
<sequence>MNKTYIFTMEGAGASLKESPELIIREKGIYLHFLRYGLFDRNSQEKKIETDYIPKITKKILKVDENQKTETIEINEIKAVETIALKGVPSLENFHVARTVMNTGYIYLINDEPNKKDIFKELYVGEDGKLQYIIKEGKKNKKYSDLRTFPFDQEKLDYLIVKPNSRYWVAYSAVQWSYSYLLELISDQEKRKERMKLIICEGIKKDEEPPIHLNSIKDVSVCFHKDDSRFFIWERNLQHICADEKAQDKKGDNQVYEDMFITLDDPLGCAQDISEVVSEKTLSFHAYIQALQSGETFEEAFSRIKSGKFTAPNPEKEYGELFTLALTCYQMVYNDEQAILKYDGGNSGINFSDRHSLDPRPEVERYFSYTEKSEMAKVNRGYIGYGLDYQKIEGILGVKERKSIRESLISYRNDLGKFATKGTYFKLHLNDFLQNHWQRIFFGQNKLLDILDCLSYNPHNFEKHLLLRKDYNPKDQWAGWFYELIDDEETSEQEDSLKHLLNLSVEIKEPLSTKVDVTDIANVYEKFIQYFCGAFVVERGKVFKSLEEKKKFIVKKLNTQVTNAQMFEIIDDDLIFQLQKLGIEPDPKYIQMGTYRGKKQWVLRFLRESSPDGFSYEQRKPGQKTLKNAEISVRVRQDVTHSVSPKVAKMHLAMGEVVNGKAFNSVLAFLELYNFKNAIIDLLQESNKENIAKTVGASVKLGEASMDLLKTFLDTKGKKSIKYPSITLTALGGVVSVGWSMYDAFSSMKKGDFDAALLMAGAGIAFSISTMASLGIVFSATGPVGWVGALVAVGFMITASLLADTDIETFFKNFLLCDRKMLPKGAYQTPMDYTRYVLKNRTKLVTDKDYQQTMMNPIDAQATLFDMIVCKDILFTPIDEESESYTVHMMSSIVGFSNTSTTKTASFFEAKMIFSRFFSNPNNVEAYAFFYPEGIKKSEPIVAKVGEVSKINKKGVTMLRVTFGVTEAYKKKITTRSELVFALRLRIQEAHSLYFPYLLHSKQRYLGAKIKLKTMSNSFYITSLKQHKEVKIDTLENLKTAKKW</sequence>
<dbReference type="EMBL" id="CP022378">
    <property type="protein sequence ID" value="ATA68073.1"/>
    <property type="molecule type" value="Genomic_DNA"/>
</dbReference>
<dbReference type="AlphaFoldDB" id="A0A250E5H9"/>
<accession>A0A250E5H9</accession>
<feature type="transmembrane region" description="Helical" evidence="1">
    <location>
        <begin position="757"/>
        <end position="778"/>
    </location>
</feature>
<keyword evidence="1" id="KW-0812">Transmembrane</keyword>
<keyword evidence="1" id="KW-1133">Transmembrane helix</keyword>